<dbReference type="Gene3D" id="3.40.50.300">
    <property type="entry name" value="P-loop containing nucleotide triphosphate hydrolases"/>
    <property type="match status" value="1"/>
</dbReference>
<dbReference type="UniPathway" id="UPA00988"/>
<dbReference type="InParanoid" id="A0A6L2PPT7"/>
<sequence>MATSVWRALGIDKENWVGKLIAVEEYHGSNGNFVLNCLIAERIHKDGAVCLVALHNSFGHYHNVGTKLGYNLHQLQEKGYVENIEVMKLLSGSLNSALEDGTENFLFGKEENAVRNLFYLIEEKIKKLVQQRRPVSLVIDDLSDLLSLGIPVKEVLSFLQYCRSLLESQPDLSLVVLTHVAEGDEEQHLLSAGLCHVADITVTVSGLKTGQSTDVSGAMKVIHRRWDQPVIADEWNKQNLYHFKLLDRQVKVFAPGTASSLM</sequence>
<evidence type="ECO:0000313" key="5">
    <source>
        <dbReference type="Proteomes" id="UP000502823"/>
    </source>
</evidence>
<comment type="similarity">
    <text evidence="2">Belongs to the ELP6 family.</text>
</comment>
<evidence type="ECO:0000256" key="1">
    <source>
        <dbReference type="ARBA" id="ARBA00005043"/>
    </source>
</evidence>
<comment type="pathway">
    <text evidence="1">tRNA modification; 5-methoxycarbonylmethyl-2-thiouridine-tRNA biosynthesis.</text>
</comment>
<organism evidence="4 5">
    <name type="scientific">Coptotermes formosanus</name>
    <name type="common">Formosan subterranean termite</name>
    <dbReference type="NCBI Taxonomy" id="36987"/>
    <lineage>
        <taxon>Eukaryota</taxon>
        <taxon>Metazoa</taxon>
        <taxon>Ecdysozoa</taxon>
        <taxon>Arthropoda</taxon>
        <taxon>Hexapoda</taxon>
        <taxon>Insecta</taxon>
        <taxon>Pterygota</taxon>
        <taxon>Neoptera</taxon>
        <taxon>Polyneoptera</taxon>
        <taxon>Dictyoptera</taxon>
        <taxon>Blattodea</taxon>
        <taxon>Blattoidea</taxon>
        <taxon>Termitoidae</taxon>
        <taxon>Rhinotermitidae</taxon>
        <taxon>Coptotermes</taxon>
    </lineage>
</organism>
<dbReference type="PANTHER" id="PTHR16184:SF6">
    <property type="entry name" value="ELONGATOR COMPLEX PROTEIN 6"/>
    <property type="match status" value="1"/>
</dbReference>
<dbReference type="PANTHER" id="PTHR16184">
    <property type="entry name" value="ELONGATOR COMPLEX PROTEIN 6"/>
    <property type="match status" value="1"/>
</dbReference>
<dbReference type="InterPro" id="IPR027417">
    <property type="entry name" value="P-loop_NTPase"/>
</dbReference>
<dbReference type="GO" id="GO:0033588">
    <property type="term" value="C:elongator holoenzyme complex"/>
    <property type="evidence" value="ECO:0007669"/>
    <property type="project" value="InterPro"/>
</dbReference>
<accession>A0A6L2PPT7</accession>
<dbReference type="EMBL" id="BLKM01008691">
    <property type="protein sequence ID" value="GFG34641.1"/>
    <property type="molecule type" value="Genomic_DNA"/>
</dbReference>
<reference evidence="5" key="1">
    <citation type="submission" date="2020-01" db="EMBL/GenBank/DDBJ databases">
        <title>Draft genome sequence of the Termite Coptotermes fromosanus.</title>
        <authorList>
            <person name="Itakura S."/>
            <person name="Yosikawa Y."/>
            <person name="Umezawa K."/>
        </authorList>
    </citation>
    <scope>NUCLEOTIDE SEQUENCE [LARGE SCALE GENOMIC DNA]</scope>
</reference>
<dbReference type="Proteomes" id="UP000502823">
    <property type="component" value="Unassembled WGS sequence"/>
</dbReference>
<evidence type="ECO:0000256" key="2">
    <source>
        <dbReference type="ARBA" id="ARBA00008837"/>
    </source>
</evidence>
<gene>
    <name evidence="4" type="ORF">Cfor_03712</name>
</gene>
<dbReference type="CDD" id="cd19495">
    <property type="entry name" value="Elp6"/>
    <property type="match status" value="1"/>
</dbReference>
<comment type="caution">
    <text evidence="4">The sequence shown here is derived from an EMBL/GenBank/DDBJ whole genome shotgun (WGS) entry which is preliminary data.</text>
</comment>
<evidence type="ECO:0000256" key="3">
    <source>
        <dbReference type="ARBA" id="ARBA00020263"/>
    </source>
</evidence>
<keyword evidence="5" id="KW-1185">Reference proteome</keyword>
<dbReference type="InterPro" id="IPR018627">
    <property type="entry name" value="ELP6"/>
</dbReference>
<dbReference type="Pfam" id="PF09807">
    <property type="entry name" value="ELP6"/>
    <property type="match status" value="1"/>
</dbReference>
<dbReference type="FunCoup" id="A0A6L2PPT7">
    <property type="interactions" value="278"/>
</dbReference>
<proteinExistence type="inferred from homology"/>
<dbReference type="AlphaFoldDB" id="A0A6L2PPT7"/>
<name>A0A6L2PPT7_COPFO</name>
<evidence type="ECO:0000313" key="4">
    <source>
        <dbReference type="EMBL" id="GFG34641.1"/>
    </source>
</evidence>
<protein>
    <recommendedName>
        <fullName evidence="3">Elongator complex protein 6</fullName>
    </recommendedName>
</protein>
<dbReference type="GO" id="GO:0002098">
    <property type="term" value="P:tRNA wobble uridine modification"/>
    <property type="evidence" value="ECO:0007669"/>
    <property type="project" value="InterPro"/>
</dbReference>
<dbReference type="OrthoDB" id="9995306at2759"/>